<dbReference type="AlphaFoldDB" id="A0AAW9RP77"/>
<dbReference type="EMBL" id="JBDKWZ010000001">
    <property type="protein sequence ID" value="MEN7546717.1"/>
    <property type="molecule type" value="Genomic_DNA"/>
</dbReference>
<evidence type="ECO:0000256" key="2">
    <source>
        <dbReference type="SAM" id="SignalP"/>
    </source>
</evidence>
<evidence type="ECO:0000313" key="4">
    <source>
        <dbReference type="Proteomes" id="UP001403385"/>
    </source>
</evidence>
<evidence type="ECO:0000313" key="3">
    <source>
        <dbReference type="EMBL" id="MEN7546717.1"/>
    </source>
</evidence>
<evidence type="ECO:0000256" key="1">
    <source>
        <dbReference type="SAM" id="Phobius"/>
    </source>
</evidence>
<comment type="caution">
    <text evidence="3">The sequence shown here is derived from an EMBL/GenBank/DDBJ whole genome shotgun (WGS) entry which is preliminary data.</text>
</comment>
<sequence length="374" mass="43533">MKFLFLYCSLLFVCFRYTANAQQTPSLQYQLDSVNEQVRQLQKQLAEEHYTRIPNNDFDERLEYKISNQMQSEFLFWGTGMIAFFGLIGGILAFAGDKLMNDRVEKVVRKELSHLKDQLVSDIHQKIKDVEGSLEKELSHVEASLTEVMNFTLESKKFIYQQELEKLRNEVNKAPNSTDVMHRLQELLRKAEEIRYETLIPLIVEELTYVYYASRKYKDLEKLISTYAKDYRLKETTLVNAALSCINDYESYGSKSKREKGLEYLELALDQVSGYGEAQGLKLQVYMIDYSRAKVEQEKNMALKGAQGVLDEIVFAYSDVSAGETLRRLSRDHKNKAFAKYVDLLHNLFPEEMKKMEERATNYNHLLQEAKSGN</sequence>
<keyword evidence="1" id="KW-0812">Transmembrane</keyword>
<gene>
    <name evidence="3" type="ORF">AAG747_02280</name>
</gene>
<reference evidence="3 4" key="1">
    <citation type="submission" date="2024-04" db="EMBL/GenBank/DDBJ databases">
        <title>Novel genus in family Flammeovirgaceae.</title>
        <authorList>
            <person name="Nguyen T.H."/>
            <person name="Vuong T.Q."/>
            <person name="Le H."/>
            <person name="Kim S.-G."/>
        </authorList>
    </citation>
    <scope>NUCLEOTIDE SEQUENCE [LARGE SCALE GENOMIC DNA]</scope>
    <source>
        <strain evidence="3 4">JCM 23209</strain>
    </source>
</reference>
<accession>A0AAW9RP77</accession>
<proteinExistence type="predicted"/>
<dbReference type="RefSeq" id="WP_346819499.1">
    <property type="nucleotide sequence ID" value="NZ_JBDKWZ010000001.1"/>
</dbReference>
<feature type="signal peptide" evidence="2">
    <location>
        <begin position="1"/>
        <end position="21"/>
    </location>
</feature>
<dbReference type="Proteomes" id="UP001403385">
    <property type="component" value="Unassembled WGS sequence"/>
</dbReference>
<feature type="transmembrane region" description="Helical" evidence="1">
    <location>
        <begin position="74"/>
        <end position="96"/>
    </location>
</feature>
<protein>
    <submittedName>
        <fullName evidence="3">Uncharacterized protein</fullName>
    </submittedName>
</protein>
<name>A0AAW9RP77_9BACT</name>
<keyword evidence="2" id="KW-0732">Signal</keyword>
<keyword evidence="1" id="KW-1133">Transmembrane helix</keyword>
<keyword evidence="1" id="KW-0472">Membrane</keyword>
<keyword evidence="4" id="KW-1185">Reference proteome</keyword>
<feature type="chain" id="PRO_5043891925" evidence="2">
    <location>
        <begin position="22"/>
        <end position="374"/>
    </location>
</feature>
<organism evidence="3 4">
    <name type="scientific">Rapidithrix thailandica</name>
    <dbReference type="NCBI Taxonomy" id="413964"/>
    <lineage>
        <taxon>Bacteria</taxon>
        <taxon>Pseudomonadati</taxon>
        <taxon>Bacteroidota</taxon>
        <taxon>Cytophagia</taxon>
        <taxon>Cytophagales</taxon>
        <taxon>Flammeovirgaceae</taxon>
        <taxon>Rapidithrix</taxon>
    </lineage>
</organism>